<evidence type="ECO:0000313" key="2">
    <source>
        <dbReference type="EMBL" id="MDC8832775.1"/>
    </source>
</evidence>
<sequence length="149" mass="17295">MQNLTFTRKLDYVAHGAMVAIVAVALWGWQAYPQNIDENFGKLAPAMMVWPLVIVYQAWLLYGFARSPEQVSIDADNQQLKINGEDFYPLEQLDMLKVSYMGYRYKVKIVQSGKTVFKTGHCYTTLTDKEEVENWVRHRLKGAFHAWNK</sequence>
<dbReference type="Proteomes" id="UP001218788">
    <property type="component" value="Unassembled WGS sequence"/>
</dbReference>
<gene>
    <name evidence="2" type="ORF">OIK42_18645</name>
</gene>
<feature type="transmembrane region" description="Helical" evidence="1">
    <location>
        <begin position="12"/>
        <end position="32"/>
    </location>
</feature>
<evidence type="ECO:0008006" key="4">
    <source>
        <dbReference type="Google" id="ProtNLM"/>
    </source>
</evidence>
<evidence type="ECO:0000256" key="1">
    <source>
        <dbReference type="SAM" id="Phobius"/>
    </source>
</evidence>
<dbReference type="RefSeq" id="WP_273642632.1">
    <property type="nucleotide sequence ID" value="NZ_JAQQXP010000003.1"/>
</dbReference>
<dbReference type="EMBL" id="JAQQXP010000003">
    <property type="protein sequence ID" value="MDC8832775.1"/>
    <property type="molecule type" value="Genomic_DNA"/>
</dbReference>
<keyword evidence="1" id="KW-0812">Transmembrane</keyword>
<proteinExistence type="predicted"/>
<organism evidence="2 3">
    <name type="scientific">Alteromonas gilva</name>
    <dbReference type="NCBI Taxonomy" id="2987522"/>
    <lineage>
        <taxon>Bacteria</taxon>
        <taxon>Pseudomonadati</taxon>
        <taxon>Pseudomonadota</taxon>
        <taxon>Gammaproteobacteria</taxon>
        <taxon>Alteromonadales</taxon>
        <taxon>Alteromonadaceae</taxon>
        <taxon>Alteromonas/Salinimonas group</taxon>
        <taxon>Alteromonas</taxon>
    </lineage>
</organism>
<evidence type="ECO:0000313" key="3">
    <source>
        <dbReference type="Proteomes" id="UP001218788"/>
    </source>
</evidence>
<accession>A0ABT5L6T2</accession>
<name>A0ABT5L6T2_9ALTE</name>
<reference evidence="2 3" key="1">
    <citation type="submission" date="2022-10" db="EMBL/GenBank/DDBJ databases">
        <title>Alteromonas sp. chi3 Genome sequencing.</title>
        <authorList>
            <person name="Park S."/>
        </authorList>
    </citation>
    <scope>NUCLEOTIDE SEQUENCE [LARGE SCALE GENOMIC DNA]</scope>
    <source>
        <strain evidence="3">chi3</strain>
    </source>
</reference>
<comment type="caution">
    <text evidence="2">The sequence shown here is derived from an EMBL/GenBank/DDBJ whole genome shotgun (WGS) entry which is preliminary data.</text>
</comment>
<keyword evidence="1" id="KW-1133">Transmembrane helix</keyword>
<keyword evidence="3" id="KW-1185">Reference proteome</keyword>
<feature type="transmembrane region" description="Helical" evidence="1">
    <location>
        <begin position="44"/>
        <end position="65"/>
    </location>
</feature>
<keyword evidence="1" id="KW-0472">Membrane</keyword>
<protein>
    <recommendedName>
        <fullName evidence="4">FACT complex subunit SSRP1/POB3 N-terminal PH domain-containing protein</fullName>
    </recommendedName>
</protein>